<dbReference type="EMBL" id="RCHS01002224">
    <property type="protein sequence ID" value="RMX48886.1"/>
    <property type="molecule type" value="Genomic_DNA"/>
</dbReference>
<feature type="region of interest" description="Disordered" evidence="1">
    <location>
        <begin position="172"/>
        <end position="192"/>
    </location>
</feature>
<sequence length="192" mass="21884">MLNKQRLVDHLSPALGITRHLFHDELNYRNPPLSRNSLRNSSTTQAQLLVQDSWLVNGSEGKVYKVKAFDKKGFPRQHQREQLNQECPLHVLEVWLRDQKPVPATSLHFPLVSKCSAKSGMSKVESKVYHKQLQLNHLNSGSDKTQLAYELTTIRLEYEIIHSQELADKALSNHTNGRDSCTSTSLSSRQSQ</sequence>
<keyword evidence="3" id="KW-1185">Reference proteome</keyword>
<organism evidence="2 3">
    <name type="scientific">Pocillopora damicornis</name>
    <name type="common">Cauliflower coral</name>
    <name type="synonym">Millepora damicornis</name>
    <dbReference type="NCBI Taxonomy" id="46731"/>
    <lineage>
        <taxon>Eukaryota</taxon>
        <taxon>Metazoa</taxon>
        <taxon>Cnidaria</taxon>
        <taxon>Anthozoa</taxon>
        <taxon>Hexacorallia</taxon>
        <taxon>Scleractinia</taxon>
        <taxon>Astrocoeniina</taxon>
        <taxon>Pocilloporidae</taxon>
        <taxon>Pocillopora</taxon>
    </lineage>
</organism>
<dbReference type="Proteomes" id="UP000275408">
    <property type="component" value="Unassembled WGS sequence"/>
</dbReference>
<protein>
    <submittedName>
        <fullName evidence="2">Uncharacterized protein</fullName>
    </submittedName>
</protein>
<evidence type="ECO:0000256" key="1">
    <source>
        <dbReference type="SAM" id="MobiDB-lite"/>
    </source>
</evidence>
<comment type="caution">
    <text evidence="2">The sequence shown here is derived from an EMBL/GenBank/DDBJ whole genome shotgun (WGS) entry which is preliminary data.</text>
</comment>
<gene>
    <name evidence="2" type="ORF">pdam_00012998</name>
</gene>
<dbReference type="AlphaFoldDB" id="A0A3M6U5L4"/>
<evidence type="ECO:0000313" key="3">
    <source>
        <dbReference type="Proteomes" id="UP000275408"/>
    </source>
</evidence>
<accession>A0A3M6U5L4</accession>
<evidence type="ECO:0000313" key="2">
    <source>
        <dbReference type="EMBL" id="RMX48886.1"/>
    </source>
</evidence>
<proteinExistence type="predicted"/>
<feature type="compositionally biased region" description="Low complexity" evidence="1">
    <location>
        <begin position="180"/>
        <end position="192"/>
    </location>
</feature>
<name>A0A3M6U5L4_POCDA</name>
<reference evidence="2 3" key="1">
    <citation type="journal article" date="2018" name="Sci. Rep.">
        <title>Comparative analysis of the Pocillopora damicornis genome highlights role of immune system in coral evolution.</title>
        <authorList>
            <person name="Cunning R."/>
            <person name="Bay R.A."/>
            <person name="Gillette P."/>
            <person name="Baker A.C."/>
            <person name="Traylor-Knowles N."/>
        </authorList>
    </citation>
    <scope>NUCLEOTIDE SEQUENCE [LARGE SCALE GENOMIC DNA]</scope>
    <source>
        <strain evidence="2">RSMAS</strain>
        <tissue evidence="2">Whole animal</tissue>
    </source>
</reference>